<evidence type="ECO:0000256" key="4">
    <source>
        <dbReference type="ARBA" id="ARBA00022553"/>
    </source>
</evidence>
<dbReference type="OrthoDB" id="84942at2"/>
<accession>A0A920BU66</accession>
<feature type="transmembrane region" description="Helical" evidence="13">
    <location>
        <begin position="154"/>
        <end position="176"/>
    </location>
</feature>
<dbReference type="CDD" id="cd16975">
    <property type="entry name" value="HATPase_SpaK_NisK-like"/>
    <property type="match status" value="1"/>
</dbReference>
<keyword evidence="11" id="KW-0902">Two-component regulatory system</keyword>
<gene>
    <name evidence="15" type="ORF">J27TS8_26510</name>
</gene>
<dbReference type="RefSeq" id="WP_095309347.1">
    <property type="nucleotide sequence ID" value="NZ_BORC01000004.1"/>
</dbReference>
<dbReference type="InterPro" id="IPR008358">
    <property type="entry name" value="Sig_transdc_His_kin/Pase_MprB"/>
</dbReference>
<dbReference type="GO" id="GO:0000155">
    <property type="term" value="F:phosphorelay sensor kinase activity"/>
    <property type="evidence" value="ECO:0007669"/>
    <property type="project" value="InterPro"/>
</dbReference>
<dbReference type="SMART" id="SM00388">
    <property type="entry name" value="HisKA"/>
    <property type="match status" value="1"/>
</dbReference>
<organism evidence="15 16">
    <name type="scientific">Robertmurraya siralis</name>
    <dbReference type="NCBI Taxonomy" id="77777"/>
    <lineage>
        <taxon>Bacteria</taxon>
        <taxon>Bacillati</taxon>
        <taxon>Bacillota</taxon>
        <taxon>Bacilli</taxon>
        <taxon>Bacillales</taxon>
        <taxon>Bacillaceae</taxon>
        <taxon>Robertmurraya</taxon>
    </lineage>
</organism>
<dbReference type="InterPro" id="IPR036097">
    <property type="entry name" value="HisK_dim/P_sf"/>
</dbReference>
<dbReference type="Pfam" id="PF00512">
    <property type="entry name" value="HisKA"/>
    <property type="match status" value="1"/>
</dbReference>
<dbReference type="AlphaFoldDB" id="A0A920BU66"/>
<evidence type="ECO:0000256" key="3">
    <source>
        <dbReference type="ARBA" id="ARBA00012438"/>
    </source>
</evidence>
<evidence type="ECO:0000313" key="16">
    <source>
        <dbReference type="Proteomes" id="UP000682111"/>
    </source>
</evidence>
<feature type="domain" description="Histidine kinase" evidence="14">
    <location>
        <begin position="244"/>
        <end position="457"/>
    </location>
</feature>
<dbReference type="SMART" id="SM00387">
    <property type="entry name" value="HATPase_c"/>
    <property type="match status" value="1"/>
</dbReference>
<evidence type="ECO:0000256" key="10">
    <source>
        <dbReference type="ARBA" id="ARBA00022989"/>
    </source>
</evidence>
<keyword evidence="8 15" id="KW-0418">Kinase</keyword>
<dbReference type="Pfam" id="PF02518">
    <property type="entry name" value="HATPase_c"/>
    <property type="match status" value="1"/>
</dbReference>
<dbReference type="PROSITE" id="PS50109">
    <property type="entry name" value="HIS_KIN"/>
    <property type="match status" value="1"/>
</dbReference>
<dbReference type="EC" id="2.7.13.3" evidence="3"/>
<dbReference type="CDD" id="cd00082">
    <property type="entry name" value="HisKA"/>
    <property type="match status" value="1"/>
</dbReference>
<sequence length="457" mass="52435">MGIIFARKKNLLRELIKYIVTLSLCLFIITVLYFILNTIAINVGFFQPANYHEREAEKLIPMLETARKITPDMIPDTMSYALLDKDTKQKIAGTIKDKDLQLVKNKIEKKPYVNYKQKGYLIIERRDEYCVLQYSLRAEFSSPLLRKYLPNYELTSICILIILLIFAIAMITTYFANKLRKNFETLSLITRNIKEQNLQFTPTFTHIKEFDDVINSLIEMRDALQSSLEAQWRLEKNKKEQIGSLAHDIKIPITIIKGNAELLSLSAQDEEQAEYTRYIISAGIQIEQYIYQLIHLSKMEDSLTVHFEKESIATLTETLQEDIIAYKGNKTIDIMFTIEHLLDEAMIDWQLLHRAFMNILTNAVDYTPEGGTVSVHAECDSEFFSFVVKDTGIGFSEAALKKATELFYMDDKSRHSKGHYGMGLTFAKSAVNLHNGELTLGNTEEGGGEVRVTIPLM</sequence>
<evidence type="ECO:0000256" key="9">
    <source>
        <dbReference type="ARBA" id="ARBA00022840"/>
    </source>
</evidence>
<feature type="transmembrane region" description="Helical" evidence="13">
    <location>
        <begin position="15"/>
        <end position="36"/>
    </location>
</feature>
<evidence type="ECO:0000256" key="1">
    <source>
        <dbReference type="ARBA" id="ARBA00000085"/>
    </source>
</evidence>
<dbReference type="InterPro" id="IPR003594">
    <property type="entry name" value="HATPase_dom"/>
</dbReference>
<keyword evidence="16" id="KW-1185">Reference proteome</keyword>
<dbReference type="GO" id="GO:0005886">
    <property type="term" value="C:plasma membrane"/>
    <property type="evidence" value="ECO:0007669"/>
    <property type="project" value="TreeGrafter"/>
</dbReference>
<proteinExistence type="predicted"/>
<dbReference type="PANTHER" id="PTHR45528:SF8">
    <property type="entry name" value="HISTIDINE KINASE"/>
    <property type="match status" value="1"/>
</dbReference>
<dbReference type="Gene3D" id="1.10.287.130">
    <property type="match status" value="1"/>
</dbReference>
<keyword evidence="9" id="KW-0067">ATP-binding</keyword>
<evidence type="ECO:0000256" key="5">
    <source>
        <dbReference type="ARBA" id="ARBA00022679"/>
    </source>
</evidence>
<protein>
    <recommendedName>
        <fullName evidence="3">histidine kinase</fullName>
        <ecNumber evidence="3">2.7.13.3</ecNumber>
    </recommendedName>
</protein>
<dbReference type="Proteomes" id="UP000682111">
    <property type="component" value="Unassembled WGS sequence"/>
</dbReference>
<dbReference type="GO" id="GO:0005524">
    <property type="term" value="F:ATP binding"/>
    <property type="evidence" value="ECO:0007669"/>
    <property type="project" value="UniProtKB-KW"/>
</dbReference>
<dbReference type="SUPFAM" id="SSF47384">
    <property type="entry name" value="Homodimeric domain of signal transducing histidine kinase"/>
    <property type="match status" value="1"/>
</dbReference>
<dbReference type="EMBL" id="BORC01000004">
    <property type="protein sequence ID" value="GIN62658.1"/>
    <property type="molecule type" value="Genomic_DNA"/>
</dbReference>
<evidence type="ECO:0000256" key="12">
    <source>
        <dbReference type="ARBA" id="ARBA00023136"/>
    </source>
</evidence>
<dbReference type="SUPFAM" id="SSF55874">
    <property type="entry name" value="ATPase domain of HSP90 chaperone/DNA topoisomerase II/histidine kinase"/>
    <property type="match status" value="1"/>
</dbReference>
<keyword evidence="5" id="KW-0808">Transferase</keyword>
<evidence type="ECO:0000256" key="7">
    <source>
        <dbReference type="ARBA" id="ARBA00022741"/>
    </source>
</evidence>
<comment type="catalytic activity">
    <reaction evidence="1">
        <text>ATP + protein L-histidine = ADP + protein N-phospho-L-histidine.</text>
        <dbReference type="EC" id="2.7.13.3"/>
    </reaction>
</comment>
<evidence type="ECO:0000256" key="8">
    <source>
        <dbReference type="ARBA" id="ARBA00022777"/>
    </source>
</evidence>
<evidence type="ECO:0000259" key="14">
    <source>
        <dbReference type="PROSITE" id="PS50109"/>
    </source>
</evidence>
<dbReference type="InterPro" id="IPR003661">
    <property type="entry name" value="HisK_dim/P_dom"/>
</dbReference>
<dbReference type="InterPro" id="IPR044082">
    <property type="entry name" value="SpaK_NisK-like_HATPase"/>
</dbReference>
<dbReference type="InterPro" id="IPR005467">
    <property type="entry name" value="His_kinase_dom"/>
</dbReference>
<dbReference type="PANTHER" id="PTHR45528">
    <property type="entry name" value="SENSOR HISTIDINE KINASE CPXA"/>
    <property type="match status" value="1"/>
</dbReference>
<evidence type="ECO:0000313" key="15">
    <source>
        <dbReference type="EMBL" id="GIN62658.1"/>
    </source>
</evidence>
<comment type="caution">
    <text evidence="15">The sequence shown here is derived from an EMBL/GenBank/DDBJ whole genome shotgun (WGS) entry which is preliminary data.</text>
</comment>
<dbReference type="InterPro" id="IPR050398">
    <property type="entry name" value="HssS/ArlS-like"/>
</dbReference>
<dbReference type="PRINTS" id="PR01780">
    <property type="entry name" value="LANTIREGPROT"/>
</dbReference>
<evidence type="ECO:0000256" key="2">
    <source>
        <dbReference type="ARBA" id="ARBA00004141"/>
    </source>
</evidence>
<keyword evidence="4" id="KW-0597">Phosphoprotein</keyword>
<evidence type="ECO:0000256" key="11">
    <source>
        <dbReference type="ARBA" id="ARBA00023012"/>
    </source>
</evidence>
<keyword evidence="12 13" id="KW-0472">Membrane</keyword>
<keyword evidence="10 13" id="KW-1133">Transmembrane helix</keyword>
<name>A0A920BU66_9BACI</name>
<dbReference type="Gene3D" id="3.30.565.10">
    <property type="entry name" value="Histidine kinase-like ATPase, C-terminal domain"/>
    <property type="match status" value="1"/>
</dbReference>
<keyword evidence="7" id="KW-0547">Nucleotide-binding</keyword>
<evidence type="ECO:0000256" key="6">
    <source>
        <dbReference type="ARBA" id="ARBA00022692"/>
    </source>
</evidence>
<comment type="subcellular location">
    <subcellularLocation>
        <location evidence="2">Membrane</location>
        <topology evidence="2">Multi-pass membrane protein</topology>
    </subcellularLocation>
</comment>
<keyword evidence="6 13" id="KW-0812">Transmembrane</keyword>
<reference evidence="15" key="1">
    <citation type="submission" date="2021-03" db="EMBL/GenBank/DDBJ databases">
        <title>Antimicrobial resistance genes in bacteria isolated from Japanese honey, and their potential for conferring macrolide and lincosamide resistance in the American foulbrood pathogen Paenibacillus larvae.</title>
        <authorList>
            <person name="Okamoto M."/>
            <person name="Kumagai M."/>
            <person name="Kanamori H."/>
            <person name="Takamatsu D."/>
        </authorList>
    </citation>
    <scope>NUCLEOTIDE SEQUENCE</scope>
    <source>
        <strain evidence="15">J27TS8</strain>
    </source>
</reference>
<evidence type="ECO:0000256" key="13">
    <source>
        <dbReference type="SAM" id="Phobius"/>
    </source>
</evidence>
<dbReference type="InterPro" id="IPR036890">
    <property type="entry name" value="HATPase_C_sf"/>
</dbReference>